<dbReference type="EMBL" id="JAEPRB010000196">
    <property type="protein sequence ID" value="KAG2219076.1"/>
    <property type="molecule type" value="Genomic_DNA"/>
</dbReference>
<evidence type="ECO:0000313" key="3">
    <source>
        <dbReference type="Proteomes" id="UP000646827"/>
    </source>
</evidence>
<evidence type="ECO:0000256" key="1">
    <source>
        <dbReference type="SAM" id="MobiDB-lite"/>
    </source>
</evidence>
<feature type="region of interest" description="Disordered" evidence="1">
    <location>
        <begin position="65"/>
        <end position="86"/>
    </location>
</feature>
<organism evidence="2 3">
    <name type="scientific">Circinella minor</name>
    <dbReference type="NCBI Taxonomy" id="1195481"/>
    <lineage>
        <taxon>Eukaryota</taxon>
        <taxon>Fungi</taxon>
        <taxon>Fungi incertae sedis</taxon>
        <taxon>Mucoromycota</taxon>
        <taxon>Mucoromycotina</taxon>
        <taxon>Mucoromycetes</taxon>
        <taxon>Mucorales</taxon>
        <taxon>Lichtheimiaceae</taxon>
        <taxon>Circinella</taxon>
    </lineage>
</organism>
<feature type="compositionally biased region" description="Low complexity" evidence="1">
    <location>
        <begin position="75"/>
        <end position="86"/>
    </location>
</feature>
<keyword evidence="3" id="KW-1185">Reference proteome</keyword>
<accession>A0A8H7S069</accession>
<dbReference type="OrthoDB" id="2274220at2759"/>
<dbReference type="Proteomes" id="UP000646827">
    <property type="component" value="Unassembled WGS sequence"/>
</dbReference>
<name>A0A8H7S069_9FUNG</name>
<gene>
    <name evidence="2" type="ORF">INT45_000359</name>
</gene>
<comment type="caution">
    <text evidence="2">The sequence shown here is derived from an EMBL/GenBank/DDBJ whole genome shotgun (WGS) entry which is preliminary data.</text>
</comment>
<sequence>MSSLKDFFDKYIKEVALHTESTIDIKRTWTKRFKEGCNSMDIEFQDNNEVDWEEVEKIIKNARSEATSNKKRSRTSTTSQTSKSGSWELTEEAKKCFKKEYTKMENENKWLVRTEAGRKVYLEDLMYEYGMNCSYEHCVHSFIFDPTDDCWENTLTKKEIEDILKEGNTDLPSLNQSIHDIFNACKKAILPLEEKEEEEDVEEKEYIKCIWKAVTSLGFFDPDVQPDEDWVQRTLLDYLNMYRRNTLVELVANGSEQDFVIRCWSNLDRCFENLGTVARDRTCRSTLVRINSERKITGLKPIEEQHSSIRPDFLVMKDGLDFAVGECGKDDLGGISKKEITERQLHVPKIMKDILRQTMIKFNHDESLLRTLKIGALNQNSTRIQGAVLDCPKGYICRLIPTSEYTIPQSAAMISVELFKIMKLTLQIKNIVKASIKAVTKYQREQYKKQENPTLITQKSQLADTILQIPQTFTIPNTKKIKTSTSDDIQRK</sequence>
<reference evidence="2 3" key="1">
    <citation type="submission" date="2020-12" db="EMBL/GenBank/DDBJ databases">
        <title>Metabolic potential, ecology and presence of endohyphal bacteria is reflected in genomic diversity of Mucoromycotina.</title>
        <authorList>
            <person name="Muszewska A."/>
            <person name="Okrasinska A."/>
            <person name="Steczkiewicz K."/>
            <person name="Drgas O."/>
            <person name="Orlowska M."/>
            <person name="Perlinska-Lenart U."/>
            <person name="Aleksandrzak-Piekarczyk T."/>
            <person name="Szatraj K."/>
            <person name="Zielenkiewicz U."/>
            <person name="Pilsyk S."/>
            <person name="Malc E."/>
            <person name="Mieczkowski P."/>
            <person name="Kruszewska J.S."/>
            <person name="Biernat P."/>
            <person name="Pawlowska J."/>
        </authorList>
    </citation>
    <scope>NUCLEOTIDE SEQUENCE [LARGE SCALE GENOMIC DNA]</scope>
    <source>
        <strain evidence="2 3">CBS 142.35</strain>
    </source>
</reference>
<evidence type="ECO:0000313" key="2">
    <source>
        <dbReference type="EMBL" id="KAG2219076.1"/>
    </source>
</evidence>
<proteinExistence type="predicted"/>
<protein>
    <submittedName>
        <fullName evidence="2">Uncharacterized protein</fullName>
    </submittedName>
</protein>
<dbReference type="AlphaFoldDB" id="A0A8H7S069"/>